<name>A0A7J7JG80_BUGNE</name>
<keyword evidence="1" id="KW-0472">Membrane</keyword>
<keyword evidence="3" id="KW-1185">Reference proteome</keyword>
<dbReference type="EMBL" id="VXIV02002585">
    <property type="protein sequence ID" value="KAF6024378.1"/>
    <property type="molecule type" value="Genomic_DNA"/>
</dbReference>
<feature type="transmembrane region" description="Helical" evidence="1">
    <location>
        <begin position="134"/>
        <end position="155"/>
    </location>
</feature>
<reference evidence="2" key="1">
    <citation type="submission" date="2020-06" db="EMBL/GenBank/DDBJ databases">
        <title>Draft genome of Bugula neritina, a colonial animal packing powerful symbionts and potential medicines.</title>
        <authorList>
            <person name="Rayko M."/>
        </authorList>
    </citation>
    <scope>NUCLEOTIDE SEQUENCE [LARGE SCALE GENOMIC DNA]</scope>
    <source>
        <strain evidence="2">Kwan_BN1</strain>
    </source>
</reference>
<keyword evidence="1" id="KW-0812">Transmembrane</keyword>
<feature type="transmembrane region" description="Helical" evidence="1">
    <location>
        <begin position="167"/>
        <end position="191"/>
    </location>
</feature>
<feature type="transmembrane region" description="Helical" evidence="1">
    <location>
        <begin position="12"/>
        <end position="34"/>
    </location>
</feature>
<sequence length="192" mass="20635">MKGKRLSTKEKLGIALLGLSLWIQVIALGFAVGFDLWISKSATSGDSIWLIGLWRVCQRSAGEKIYWLGLQNCTVITDSAEISKLSAEGNWSSGLELLSLVFIGIAGFMTILSHIFFLCGYIPKICCKTCGKASLPAVLFSSGAAQIGCLVSIYYMADQEGEFGLSYYLTAANLLPTWLSAVATAVVTCIVN</sequence>
<evidence type="ECO:0000256" key="1">
    <source>
        <dbReference type="SAM" id="Phobius"/>
    </source>
</evidence>
<keyword evidence="1" id="KW-1133">Transmembrane helix</keyword>
<comment type="caution">
    <text evidence="2">The sequence shown here is derived from an EMBL/GenBank/DDBJ whole genome shotgun (WGS) entry which is preliminary data.</text>
</comment>
<dbReference type="Proteomes" id="UP000593567">
    <property type="component" value="Unassembled WGS sequence"/>
</dbReference>
<evidence type="ECO:0000313" key="2">
    <source>
        <dbReference type="EMBL" id="KAF6024378.1"/>
    </source>
</evidence>
<dbReference type="AlphaFoldDB" id="A0A7J7JG80"/>
<gene>
    <name evidence="2" type="ORF">EB796_017290</name>
</gene>
<proteinExistence type="predicted"/>
<evidence type="ECO:0000313" key="3">
    <source>
        <dbReference type="Proteomes" id="UP000593567"/>
    </source>
</evidence>
<organism evidence="2 3">
    <name type="scientific">Bugula neritina</name>
    <name type="common">Brown bryozoan</name>
    <name type="synonym">Sertularia neritina</name>
    <dbReference type="NCBI Taxonomy" id="10212"/>
    <lineage>
        <taxon>Eukaryota</taxon>
        <taxon>Metazoa</taxon>
        <taxon>Spiralia</taxon>
        <taxon>Lophotrochozoa</taxon>
        <taxon>Bryozoa</taxon>
        <taxon>Gymnolaemata</taxon>
        <taxon>Cheilostomatida</taxon>
        <taxon>Flustrina</taxon>
        <taxon>Buguloidea</taxon>
        <taxon>Bugulidae</taxon>
        <taxon>Bugula</taxon>
    </lineage>
</organism>
<accession>A0A7J7JG80</accession>
<feature type="transmembrane region" description="Helical" evidence="1">
    <location>
        <begin position="97"/>
        <end position="122"/>
    </location>
</feature>
<protein>
    <submittedName>
        <fullName evidence="2">Uncharacterized protein</fullName>
    </submittedName>
</protein>